<sequence>MGYLTRETETAPCTVEVVHKFEELSAHVRLDNGAVIHPGDTVLVHGAPVMAAWGEAVSEKRTATITRASRLERLWTRLTGDLEFMELCEFSFSEETRATGTGGEGARA</sequence>
<keyword evidence="2" id="KW-1185">Reference proteome</keyword>
<reference evidence="1 2" key="1">
    <citation type="submission" date="2018-06" db="EMBL/GenBank/DDBJ databases">
        <title>Genomic Encyclopedia of Archaeal and Bacterial Type Strains, Phase II (KMG-II): from individual species to whole genera.</title>
        <authorList>
            <person name="Goeker M."/>
        </authorList>
    </citation>
    <scope>NUCLEOTIDE SEQUENCE [LARGE SCALE GENOMIC DNA]</scope>
    <source>
        <strain evidence="1 2">DSM 22009</strain>
    </source>
</reference>
<dbReference type="RefSeq" id="WP_111537080.1">
    <property type="nucleotide sequence ID" value="NZ_QKZL01000006.1"/>
</dbReference>
<proteinExistence type="predicted"/>
<dbReference type="EMBL" id="QKZL01000006">
    <property type="protein sequence ID" value="PZX16548.1"/>
    <property type="molecule type" value="Genomic_DNA"/>
</dbReference>
<dbReference type="AlphaFoldDB" id="A0A2W7N8Y1"/>
<protein>
    <submittedName>
        <fullName evidence="1">Uncharacterized protein</fullName>
    </submittedName>
</protein>
<comment type="caution">
    <text evidence="1">The sequence shown here is derived from an EMBL/GenBank/DDBJ whole genome shotgun (WGS) entry which is preliminary data.</text>
</comment>
<organism evidence="1 2">
    <name type="scientific">Palleronia aestuarii</name>
    <dbReference type="NCBI Taxonomy" id="568105"/>
    <lineage>
        <taxon>Bacteria</taxon>
        <taxon>Pseudomonadati</taxon>
        <taxon>Pseudomonadota</taxon>
        <taxon>Alphaproteobacteria</taxon>
        <taxon>Rhodobacterales</taxon>
        <taxon>Roseobacteraceae</taxon>
        <taxon>Palleronia</taxon>
    </lineage>
</organism>
<gene>
    <name evidence="1" type="ORF">LX81_01917</name>
</gene>
<evidence type="ECO:0000313" key="1">
    <source>
        <dbReference type="EMBL" id="PZX16548.1"/>
    </source>
</evidence>
<dbReference type="Proteomes" id="UP000248916">
    <property type="component" value="Unassembled WGS sequence"/>
</dbReference>
<dbReference type="OrthoDB" id="7507446at2"/>
<name>A0A2W7N8Y1_9RHOB</name>
<accession>A0A2W7N8Y1</accession>
<evidence type="ECO:0000313" key="2">
    <source>
        <dbReference type="Proteomes" id="UP000248916"/>
    </source>
</evidence>